<dbReference type="EMBL" id="LDSL01000066">
    <property type="protein sequence ID" value="KTT21702.1"/>
    <property type="molecule type" value="Genomic_DNA"/>
</dbReference>
<comment type="caution">
    <text evidence="3">The sequence shown here is derived from an EMBL/GenBank/DDBJ whole genome shotgun (WGS) entry which is preliminary data.</text>
</comment>
<keyword evidence="4" id="KW-1185">Reference proteome</keyword>
<dbReference type="Pfam" id="PF13692">
    <property type="entry name" value="Glyco_trans_1_4"/>
    <property type="match status" value="1"/>
</dbReference>
<dbReference type="PANTHER" id="PTHR12526">
    <property type="entry name" value="GLYCOSYLTRANSFERASE"/>
    <property type="match status" value="1"/>
</dbReference>
<proteinExistence type="predicted"/>
<dbReference type="Gene3D" id="3.40.50.2000">
    <property type="entry name" value="Glycogen Phosphorylase B"/>
    <property type="match status" value="1"/>
</dbReference>
<dbReference type="RefSeq" id="WP_082702411.1">
    <property type="nucleotide sequence ID" value="NZ_LDSL01000066.1"/>
</dbReference>
<evidence type="ECO:0000256" key="1">
    <source>
        <dbReference type="ARBA" id="ARBA00022676"/>
    </source>
</evidence>
<dbReference type="PATRIC" id="fig|433924.3.peg.4299"/>
<evidence type="ECO:0008006" key="5">
    <source>
        <dbReference type="Google" id="ProtNLM"/>
    </source>
</evidence>
<gene>
    <name evidence="3" type="ORF">NS331_11415</name>
</gene>
<dbReference type="GO" id="GO:0016757">
    <property type="term" value="F:glycosyltransferase activity"/>
    <property type="evidence" value="ECO:0007669"/>
    <property type="project" value="UniProtKB-KW"/>
</dbReference>
<sequence>MIDGLKRRLSDALRRYRHREEIQQIRTSPLFVAEEYRARLGGLRGDPAAHYFLHGEAANVPPSEGFDPGYYRASNPDVAASCVSLLLHFQQHGRAEGRAGTGPVAASQLASGPSVVPAEAIELIASAPDFDVDAYSRLTGKTFNASEAALHYLTEGEAADLAPSAQFQPRYYRARYPDVAATGVNLYLHFIKHGREEGRSGVPMSALQDRALEKLNPDRETVILVVHETSRTGAPILGLNLLMKLKSQWGLNVIVISWRGGGDIEQAFVEESDLFISPPSKDVLSRFDMDLIATRLVQVAKPRYCIANSAVAHDVALSLTVHGVPTVGLVHEFATLFHATTALRDYFKHIGAVVFPTEIVRESAVRVYPFLEDRPTYILPQGKCTLPAQHSGGVRASVASGPADLMKWGETDRTFTVAGLGTVEWRKGVDLFLSSAASFRARFPDVPCRFVWIGDPGGHSDEMLMYLGEQKLRSDLAGSVLMLPATADLEGVYQSIDVLYVSSRLDPLPNVAIDAMSAGIPVVSFDKATGVADALRTEPELAFLIAPYADAHTAAGIIHQLASDPAKAERTQFLLRDLAARMFDMDSYVTRIDKIARDLAPSGVAP</sequence>
<reference evidence="3 4" key="1">
    <citation type="journal article" date="2016" name="Front. Microbiol.">
        <title>Genomic Resource of Rice Seed Associated Bacteria.</title>
        <authorList>
            <person name="Midha S."/>
            <person name="Bansal K."/>
            <person name="Sharma S."/>
            <person name="Kumar N."/>
            <person name="Patil P.P."/>
            <person name="Chaudhry V."/>
            <person name="Patil P.B."/>
        </authorList>
    </citation>
    <scope>NUCLEOTIDE SEQUENCE [LARGE SCALE GENOMIC DNA]</scope>
    <source>
        <strain evidence="3 4">NS331</strain>
    </source>
</reference>
<evidence type="ECO:0000313" key="3">
    <source>
        <dbReference type="EMBL" id="KTT21702.1"/>
    </source>
</evidence>
<name>A0A147GVL8_9BURK</name>
<dbReference type="SUPFAM" id="SSF53756">
    <property type="entry name" value="UDP-Glycosyltransferase/glycogen phosphorylase"/>
    <property type="match status" value="1"/>
</dbReference>
<keyword evidence="1" id="KW-0328">Glycosyltransferase</keyword>
<dbReference type="CDD" id="cd03801">
    <property type="entry name" value="GT4_PimA-like"/>
    <property type="match status" value="1"/>
</dbReference>
<dbReference type="OrthoDB" id="8666056at2"/>
<keyword evidence="2" id="KW-0808">Transferase</keyword>
<evidence type="ECO:0000313" key="4">
    <source>
        <dbReference type="Proteomes" id="UP000072741"/>
    </source>
</evidence>
<evidence type="ECO:0000256" key="2">
    <source>
        <dbReference type="ARBA" id="ARBA00022679"/>
    </source>
</evidence>
<dbReference type="Proteomes" id="UP000072741">
    <property type="component" value="Unassembled WGS sequence"/>
</dbReference>
<organism evidence="3 4">
    <name type="scientific">Pseudacidovorax intermedius</name>
    <dbReference type="NCBI Taxonomy" id="433924"/>
    <lineage>
        <taxon>Bacteria</taxon>
        <taxon>Pseudomonadati</taxon>
        <taxon>Pseudomonadota</taxon>
        <taxon>Betaproteobacteria</taxon>
        <taxon>Burkholderiales</taxon>
        <taxon>Comamonadaceae</taxon>
        <taxon>Pseudacidovorax</taxon>
    </lineage>
</organism>
<accession>A0A147GVL8</accession>
<dbReference type="PANTHER" id="PTHR12526:SF510">
    <property type="entry name" value="D-INOSITOL 3-PHOSPHATE GLYCOSYLTRANSFERASE"/>
    <property type="match status" value="1"/>
</dbReference>
<dbReference type="AlphaFoldDB" id="A0A147GVL8"/>
<protein>
    <recommendedName>
        <fullName evidence="5">Glycosyltransferase involved in cell wall biosynthesis</fullName>
    </recommendedName>
</protein>